<proteinExistence type="predicted"/>
<name>A0A418CR64_APHAT</name>
<dbReference type="Proteomes" id="UP000285712">
    <property type="component" value="Unassembled WGS sequence"/>
</dbReference>
<gene>
    <name evidence="1" type="ORF">DYB35_013270</name>
</gene>
<protein>
    <recommendedName>
        <fullName evidence="3">DDE-1 domain-containing protein</fullName>
    </recommendedName>
</protein>
<evidence type="ECO:0000313" key="2">
    <source>
        <dbReference type="Proteomes" id="UP000285712"/>
    </source>
</evidence>
<dbReference type="EMBL" id="QUTG01006462">
    <property type="protein sequence ID" value="RHY84042.1"/>
    <property type="molecule type" value="Genomic_DNA"/>
</dbReference>
<dbReference type="VEuPathDB" id="FungiDB:H257_18100"/>
<dbReference type="VEuPathDB" id="FungiDB:H257_00584"/>
<evidence type="ECO:0008006" key="3">
    <source>
        <dbReference type="Google" id="ProtNLM"/>
    </source>
</evidence>
<accession>A0A418CR64</accession>
<dbReference type="AlphaFoldDB" id="A0A418CR64"/>
<sequence>MQEAQRTPKRSYTVATKQEVLGLVEAGLVDYKVSELLGIPRRTIRTWIGQKWDILAYDGNKKRKKIVPGGRPETFPDPDGLVLFMNEMREQERALTTTHIVNWIKRHQADWLRSYVARKKPGAGYQSLLSLLQRFCHRHGFSRQRPGKNKQSQAALVEVRDKFAEEFHREYRGFGPEAIYNVDETGFHYDMPPKYIWSARGGDAKISTGEKHSLRMTAVLTVRANGSCQSSLSSVELQAAASKRLNCRCFHVAMSTLCSRRRGWTTPCGTITCGRCLQTTCPTTPLSYSTTSRLMSTMTPTVLSTRSWVACFVPFLPTPRQFVSHLMAPFKRYLRDAWLTEEMIDGEDGDDFDTPTAGQKRLAMVKRAIVAWDRVSPVDILMSFEKVDIRMSFEKALPVPTNTK</sequence>
<organism evidence="1 2">
    <name type="scientific">Aphanomyces astaci</name>
    <name type="common">Crayfish plague agent</name>
    <dbReference type="NCBI Taxonomy" id="112090"/>
    <lineage>
        <taxon>Eukaryota</taxon>
        <taxon>Sar</taxon>
        <taxon>Stramenopiles</taxon>
        <taxon>Oomycota</taxon>
        <taxon>Saprolegniomycetes</taxon>
        <taxon>Saprolegniales</taxon>
        <taxon>Verrucalvaceae</taxon>
        <taxon>Aphanomyces</taxon>
    </lineage>
</organism>
<evidence type="ECO:0000313" key="1">
    <source>
        <dbReference type="EMBL" id="RHY84042.1"/>
    </source>
</evidence>
<comment type="caution">
    <text evidence="1">The sequence shown here is derived from an EMBL/GenBank/DDBJ whole genome shotgun (WGS) entry which is preliminary data.</text>
</comment>
<reference evidence="1 2" key="1">
    <citation type="submission" date="2018-08" db="EMBL/GenBank/DDBJ databases">
        <title>Aphanomyces genome sequencing and annotation.</title>
        <authorList>
            <person name="Minardi D."/>
            <person name="Oidtmann B."/>
            <person name="Van Der Giezen M."/>
            <person name="Studholme D.J."/>
        </authorList>
    </citation>
    <scope>NUCLEOTIDE SEQUENCE [LARGE SCALE GENOMIC DNA]</scope>
    <source>
        <strain evidence="1 2">Sv</strain>
    </source>
</reference>